<comment type="caution">
    <text evidence="1">The sequence shown here is derived from an EMBL/GenBank/DDBJ whole genome shotgun (WGS) entry which is preliminary data.</text>
</comment>
<reference evidence="1 2" key="1">
    <citation type="submission" date="2020-03" db="EMBL/GenBank/DDBJ databases">
        <title>FDA dAtabase for Regulatory Grade micrObial Sequences (FDA-ARGOS): Supporting development and validation of Infectious Disease Dx tests.</title>
        <authorList>
            <person name="Campos J."/>
            <person name="Goldberg B."/>
            <person name="Tallon L."/>
            <person name="Sadzewicz L."/>
            <person name="Vavikolanu K."/>
            <person name="Mehta A."/>
            <person name="Aluvathingal J."/>
            <person name="Nadendla S."/>
            <person name="Nandy P."/>
            <person name="Geyer C."/>
            <person name="Yan Y."/>
            <person name="Sichtig H."/>
        </authorList>
    </citation>
    <scope>NUCLEOTIDE SEQUENCE [LARGE SCALE GENOMIC DNA]</scope>
    <source>
        <strain evidence="1 2">FDAARGOS_656</strain>
    </source>
</reference>
<gene>
    <name evidence="1" type="ORF">FOB64_000300</name>
</gene>
<evidence type="ECO:0000313" key="2">
    <source>
        <dbReference type="Proteomes" id="UP000536275"/>
    </source>
</evidence>
<organism evidence="1 2">
    <name type="scientific">Candida albicans</name>
    <name type="common">Yeast</name>
    <dbReference type="NCBI Taxonomy" id="5476"/>
    <lineage>
        <taxon>Eukaryota</taxon>
        <taxon>Fungi</taxon>
        <taxon>Dikarya</taxon>
        <taxon>Ascomycota</taxon>
        <taxon>Saccharomycotina</taxon>
        <taxon>Pichiomycetes</taxon>
        <taxon>Debaryomycetaceae</taxon>
        <taxon>Candida/Lodderomyces clade</taxon>
        <taxon>Candida</taxon>
    </lineage>
</organism>
<dbReference type="Proteomes" id="UP000536275">
    <property type="component" value="Unassembled WGS sequence"/>
</dbReference>
<dbReference type="EMBL" id="JABWAD010000007">
    <property type="protein sequence ID" value="KAF6072249.1"/>
    <property type="molecule type" value="Genomic_DNA"/>
</dbReference>
<protein>
    <submittedName>
        <fullName evidence="1">Uncharacterized protein</fullName>
    </submittedName>
</protein>
<name>A0A8H6C5N7_CANAX</name>
<accession>A0A8H6C5N7</accession>
<proteinExistence type="predicted"/>
<sequence>MLKKNLENRLKHDNQLLDQVVLNENEKLLVDILEYMYKNSHTEVSPYSLGGSSNNSNIAANTQIDSLYAQQNPTAQ</sequence>
<evidence type="ECO:0000313" key="1">
    <source>
        <dbReference type="EMBL" id="KAF6072249.1"/>
    </source>
</evidence>
<dbReference type="AlphaFoldDB" id="A0A8H6C5N7"/>